<accession>A0A1Y5HZ73</accession>
<organism evidence="2">
    <name type="scientific">Ostreococcus tauri</name>
    <name type="common">Marine green alga</name>
    <dbReference type="NCBI Taxonomy" id="70448"/>
    <lineage>
        <taxon>Eukaryota</taxon>
        <taxon>Viridiplantae</taxon>
        <taxon>Chlorophyta</taxon>
        <taxon>Mamiellophyceae</taxon>
        <taxon>Mamiellales</taxon>
        <taxon>Bathycoccaceae</taxon>
        <taxon>Ostreococcus</taxon>
    </lineage>
</organism>
<reference evidence="2" key="1">
    <citation type="submission" date="2017-04" db="EMBL/GenBank/DDBJ databases">
        <title>Population genomics of picophytoplankton unveils novel chromosome hypervariability.</title>
        <authorList>
            <consortium name="DOE Joint Genome Institute"/>
            <person name="Blanc-Mathieu R."/>
            <person name="Krasovec M."/>
            <person name="Hebrard M."/>
            <person name="Yau S."/>
            <person name="Desgranges E."/>
            <person name="Martin J."/>
            <person name="Schackwitz W."/>
            <person name="Kuo A."/>
            <person name="Salin G."/>
            <person name="Donnadieu C."/>
            <person name="Desdevises Y."/>
            <person name="Sanchez-Ferandin S."/>
            <person name="Moreau H."/>
            <person name="Rivals E."/>
            <person name="Grigoriev I.V."/>
            <person name="Grimsley N."/>
            <person name="Eyre-Walker A."/>
            <person name="Piganeau G."/>
        </authorList>
    </citation>
    <scope>NUCLEOTIDE SEQUENCE [LARGE SCALE GENOMIC DNA]</scope>
    <source>
        <strain evidence="2">RCC 1115</strain>
    </source>
</reference>
<proteinExistence type="predicted"/>
<name>A0A1Y5HZ73_OSTTA</name>
<dbReference type="Proteomes" id="UP000195557">
    <property type="component" value="Unassembled WGS sequence"/>
</dbReference>
<protein>
    <submittedName>
        <fullName evidence="2">Uncharacterized protein</fullName>
    </submittedName>
</protein>
<feature type="region of interest" description="Disordered" evidence="1">
    <location>
        <begin position="336"/>
        <end position="356"/>
    </location>
</feature>
<feature type="region of interest" description="Disordered" evidence="1">
    <location>
        <begin position="400"/>
        <end position="421"/>
    </location>
</feature>
<evidence type="ECO:0000256" key="1">
    <source>
        <dbReference type="SAM" id="MobiDB-lite"/>
    </source>
</evidence>
<sequence length="470" mass="53530">MDVSEEEFGIVPVDEYTAIFPFPTKTANDASPDTSHEGFWVTWYVEAARADSGKGSGANKLTYGRRLSPWSVKERVKVFVSTPPTGFFSQRDVFWQTIKWPYDKDHAKWLHALIPATRLEDFRRGIQLDANTEFSVWNRVKKGRGGGRLYVDAVTWHCCCGPEDKRVRAEEKFARMLNGTGVRVSRKREHVTRDRLPYHVRNTYQSKMREYGAFIKSGKLRFELRNSSTVYCDAERREILASVHVQVTNTTSGVCSTHEVSNLHMLQTSALQRHHQLVTCNCMEGRNDVLCFAKLHAMVEANLQYTLAAFQLDDNVVHDDTLRARREECRRVSHDNARGLKQNSENSGTGTIRKSNTSSQAEIYELLRRVQSIAHEEDPIRKQKAVTALKVAVKELEAGNEKRQVEPGDETTSVPFRESIPSDSGIGMHIFASATGKLPHMEHKRSHLNEDSLVRGKGILERKRSRSWKA</sequence>
<dbReference type="EMBL" id="KZ155840">
    <property type="protein sequence ID" value="OUS41737.1"/>
    <property type="molecule type" value="Genomic_DNA"/>
</dbReference>
<evidence type="ECO:0000313" key="2">
    <source>
        <dbReference type="EMBL" id="OUS41737.1"/>
    </source>
</evidence>
<dbReference type="AlphaFoldDB" id="A0A1Y5HZ73"/>
<gene>
    <name evidence="2" type="ORF">BE221DRAFT_164682</name>
</gene>
<feature type="compositionally biased region" description="Polar residues" evidence="1">
    <location>
        <begin position="341"/>
        <end position="356"/>
    </location>
</feature>